<dbReference type="Pfam" id="PF14284">
    <property type="entry name" value="PcfJ"/>
    <property type="match status" value="1"/>
</dbReference>
<evidence type="ECO:0000313" key="1">
    <source>
        <dbReference type="EMBL" id="DAE11070.1"/>
    </source>
</evidence>
<name>A0A8S5PVJ6_9CAUD</name>
<protein>
    <submittedName>
        <fullName evidence="1">PcfJ like protein</fullName>
    </submittedName>
</protein>
<dbReference type="EMBL" id="BK015525">
    <property type="protein sequence ID" value="DAE11070.1"/>
    <property type="molecule type" value="Genomic_DNA"/>
</dbReference>
<sequence length="600" mass="70850">MRKKAIEKIPFGKEKIHRLDDCFMIDGKWIDGKTNNINARICLREHEFANYIEGIGWNTKCLESWWKYSDDQFKVELELSKKEQKELSDFYKQNRKNDWRWGEQEPNGQINEIEEKINSEKREKRYEKRMQKIKEESEEIRPITKELRQWAEKQMESYLFYKESTGFCGKCGQEVKLDRRKQKITHNKRGICPSCRKRITYKAAGRQPHIEDSIKVVRFQKTNLGIAAIESLVVKKSFAENKESVRIADRFIWFIEENYKLFNELAEESSEETYWYDTGTMNTGKARIYPKNLKQIIKGTWLSHSGIDVVASWKGKQEQYEMIIENYMQNPQLELVIKANMRKLTRQLWNYDRFLNKGTKLNEVLGLTKANMRKARDYDLGRDEIRVLRNDPDGKLSNDEVIALANAGCHYLTALRTFTTIKKIANYTQKGHDAGIWVDYLKMAKDLGYNMKDKAVLFPRKLKDKHDDLAKIMKIQGDNIREKKYQQRIPELKALYSYETSKYKIIVPESLKVIVEEGQNLHHCVGTYTEKVAEGETDILFIRKQGEEDASYYTMEVKNLEIIQYRGAYNNLHNNPVPKEIDQFVKQFHNALIKRARKAA</sequence>
<dbReference type="InterPro" id="IPR025586">
    <property type="entry name" value="PcfJ"/>
</dbReference>
<organism evidence="1">
    <name type="scientific">Myoviridae sp. ctzwE5</name>
    <dbReference type="NCBI Taxonomy" id="2825214"/>
    <lineage>
        <taxon>Viruses</taxon>
        <taxon>Duplodnaviria</taxon>
        <taxon>Heunggongvirae</taxon>
        <taxon>Uroviricota</taxon>
        <taxon>Caudoviricetes</taxon>
    </lineage>
</organism>
<accession>A0A8S5PVJ6</accession>
<reference evidence="1" key="1">
    <citation type="journal article" date="2021" name="Proc. Natl. Acad. Sci. U.S.A.">
        <title>A Catalog of Tens of Thousands of Viruses from Human Metagenomes Reveals Hidden Associations with Chronic Diseases.</title>
        <authorList>
            <person name="Tisza M.J."/>
            <person name="Buck C.B."/>
        </authorList>
    </citation>
    <scope>NUCLEOTIDE SEQUENCE</scope>
    <source>
        <strain evidence="1">CtzwE5</strain>
    </source>
</reference>
<proteinExistence type="predicted"/>